<feature type="compositionally biased region" description="Low complexity" evidence="1">
    <location>
        <begin position="70"/>
        <end position="83"/>
    </location>
</feature>
<feature type="compositionally biased region" description="Basic and acidic residues" evidence="1">
    <location>
        <begin position="415"/>
        <end position="434"/>
    </location>
</feature>
<gene>
    <name evidence="2" type="ORF">TCIL3000_11_14920</name>
</gene>
<evidence type="ECO:0000256" key="1">
    <source>
        <dbReference type="SAM" id="MobiDB-lite"/>
    </source>
</evidence>
<name>G0V2V2_TRYCI</name>
<dbReference type="VEuPathDB" id="TriTrypDB:TcIL3000.11.14920"/>
<feature type="compositionally biased region" description="Low complexity" evidence="1">
    <location>
        <begin position="32"/>
        <end position="61"/>
    </location>
</feature>
<accession>G0V2V2</accession>
<feature type="region of interest" description="Disordered" evidence="1">
    <location>
        <begin position="157"/>
        <end position="205"/>
    </location>
</feature>
<feature type="compositionally biased region" description="Polar residues" evidence="1">
    <location>
        <begin position="178"/>
        <end position="187"/>
    </location>
</feature>
<protein>
    <submittedName>
        <fullName evidence="2">Uncharacterized protein TCIL3000_11_14920</fullName>
    </submittedName>
</protein>
<sequence length="1112" mass="121103">MQVDGTAHNGSSFSGGLPPHNVEPGQQTAAAPGSSGPSIKSGGESKGSLPSRSRSLSQGGSSTVGLSQRSPSFVVQSQSHQVVGEVTDRPAPLGLEKTLTPSEQQFAAEVPRRPPPGLVKVMKGPPPPGMIKVAVTPRINRASGTSSQRSLSPVFFVSTQSPPSVPSPVILPERTPSRPKSSLSNRSDGVAFVGPPGLSSLNGTIASPDVQQKTAEMHGSTISVNTLRSESNTIDQIPDTTVPQGITGGRRSTRRPSSSLRETRASAGESPVSLAANDSDTGITFHVDDETILSVDTMAKQQSDDHHSHKLSRRTSSVRKRSDADSNPCSRRNTEKMELLPQSNDAPNHGLQKKTKSRDRSIRKGSSKRRKVKKVKKNDMDESDGPGGRHLSQPRFALPTVESLDNTAIVHKVEEVRVDDKADGGEKRSQREAPTETVKQIQSVDEKKGAMRSHDDSGDSEKITRALVPEGKTSDNAERITATSSPPGRLIVPSRKQVAEELLSILSPQQFYGKVTKLHRIRVLNSDRSRAPELQRHATILVASKGVLPNQFYYPQLRLTRRDGVEVTSGEAPGHMDTSVVLCEAAPGNMLFANSQLDAQRIFDTDPTSTSCFVFGLSAIMFRDPIKYVLPKAMLDIRWIPYSSPESAPKCPIHNTELQLFDNSSRELCCSLCVTKRSVGSSDYIVVPEALERDSRRQALAVLGEHLKSGKGNTMDWVGQHQRIVSIAKRKKDSITQQFAMLISAVKSKRDEILEQCDVSYGAALSDIAKEILLADEKVALMGAAIDHLQTDPSKPLCSLQVATVASAMHVGGNFPWNTSVDAVDVQHLNSELTVNLEGVMKELQSTSTYNYAPRMHHAAHRHCGSAARRMSHHQQAESRNPSSKSILRHNPIDECPPDRQLDMGGLPSKLTHHPNSHNWRAPSRRRHSPPRRVAPLIPRSILGSGEQAYKEEHQQGIKCSGRWIPLPGCSGTCIYDAPLHELFQEVSEARGLSTRPIAFQWTLRIEDAGTWVGIGVGVGGNLATWSESCSPDLGHLWLVPDDARRQVFVLRVTSIPRVGHAKLTIHNTSGRQLDDGHIPQWRAVRSCYPQVTFGGQLGDVRLIEPPQLLVT</sequence>
<feature type="region of interest" description="Disordered" evidence="1">
    <location>
        <begin position="858"/>
        <end position="934"/>
    </location>
</feature>
<feature type="region of interest" description="Disordered" evidence="1">
    <location>
        <begin position="296"/>
        <end position="402"/>
    </location>
</feature>
<reference evidence="2" key="1">
    <citation type="journal article" date="2012" name="Proc. Natl. Acad. Sci. U.S.A.">
        <title>Antigenic diversity is generated by distinct evolutionary mechanisms in African trypanosome species.</title>
        <authorList>
            <person name="Jackson A.P."/>
            <person name="Berry A."/>
            <person name="Aslett M."/>
            <person name="Allison H.C."/>
            <person name="Burton P."/>
            <person name="Vavrova-Anderson J."/>
            <person name="Brown R."/>
            <person name="Browne H."/>
            <person name="Corton N."/>
            <person name="Hauser H."/>
            <person name="Gamble J."/>
            <person name="Gilderthorp R."/>
            <person name="Marcello L."/>
            <person name="McQuillan J."/>
            <person name="Otto T.D."/>
            <person name="Quail M.A."/>
            <person name="Sanders M.J."/>
            <person name="van Tonder A."/>
            <person name="Ginger M.L."/>
            <person name="Field M.C."/>
            <person name="Barry J.D."/>
            <person name="Hertz-Fowler C."/>
            <person name="Berriman M."/>
        </authorList>
    </citation>
    <scope>NUCLEOTIDE SEQUENCE</scope>
    <source>
        <strain evidence="2">IL3000</strain>
    </source>
</reference>
<feature type="compositionally biased region" description="Basic residues" evidence="1">
    <location>
        <begin position="308"/>
        <end position="319"/>
    </location>
</feature>
<dbReference type="EMBL" id="HE575324">
    <property type="protein sequence ID" value="CCC95975.1"/>
    <property type="molecule type" value="Genomic_DNA"/>
</dbReference>
<feature type="compositionally biased region" description="Basic and acidic residues" evidence="1">
    <location>
        <begin position="444"/>
        <end position="464"/>
    </location>
</feature>
<dbReference type="AlphaFoldDB" id="G0V2V2"/>
<proteinExistence type="predicted"/>
<organism evidence="2">
    <name type="scientific">Trypanosoma congolense (strain IL3000)</name>
    <dbReference type="NCBI Taxonomy" id="1068625"/>
    <lineage>
        <taxon>Eukaryota</taxon>
        <taxon>Discoba</taxon>
        <taxon>Euglenozoa</taxon>
        <taxon>Kinetoplastea</taxon>
        <taxon>Metakinetoplastina</taxon>
        <taxon>Trypanosomatida</taxon>
        <taxon>Trypanosomatidae</taxon>
        <taxon>Trypanosoma</taxon>
        <taxon>Nannomonas</taxon>
    </lineage>
</organism>
<feature type="region of interest" description="Disordered" evidence="1">
    <location>
        <begin position="415"/>
        <end position="489"/>
    </location>
</feature>
<feature type="region of interest" description="Disordered" evidence="1">
    <location>
        <begin position="1"/>
        <end position="130"/>
    </location>
</feature>
<evidence type="ECO:0000313" key="2">
    <source>
        <dbReference type="EMBL" id="CCC95975.1"/>
    </source>
</evidence>
<feature type="compositionally biased region" description="Basic and acidic residues" evidence="1">
    <location>
        <begin position="891"/>
        <end position="902"/>
    </location>
</feature>
<feature type="compositionally biased region" description="Polar residues" evidence="1">
    <location>
        <begin position="227"/>
        <end position="244"/>
    </location>
</feature>
<feature type="region of interest" description="Disordered" evidence="1">
    <location>
        <begin position="227"/>
        <end position="281"/>
    </location>
</feature>
<feature type="compositionally biased region" description="Basic residues" evidence="1">
    <location>
        <begin position="351"/>
        <end position="376"/>
    </location>
</feature>